<dbReference type="EC" id="2.1.1.282" evidence="7"/>
<dbReference type="EMBL" id="CP001941">
    <property type="protein sequence ID" value="ADD09055.1"/>
    <property type="molecule type" value="Genomic_DNA"/>
</dbReference>
<sequence>MMNKKEALEKYERAKSKGEVDKDIISLLEKINSLPYFYTTSSCSGRIVLLNIPEIGDKKDAKFVCKWHREVDKKELVNCLKDYKEHYLFFIMQSPIIHIVASETEWANKLIKISLECGFKYTSIKKIESKKILVEVLSTENLHIPIGREGKIIVKEEQLTFFLEMANKLLIRAKGKLKCLEEKINSLLLSSS</sequence>
<protein>
    <recommendedName>
        <fullName evidence="6 7">tRNA(Phe) 7-((3-amino-3-carboxypropyl)-4-demethylwyosine(37)-N(4))-methyltransferase</fullName>
        <ecNumber evidence="7">2.1.1.282</ecNumber>
    </recommendedName>
    <alternativeName>
        <fullName evidence="7">tRNA wyosine derivatives biosynthesis protein Taw3</fullName>
    </alternativeName>
</protein>
<dbReference type="GeneID" id="8828209"/>
<dbReference type="PANTHER" id="PTHR48418:SF1">
    <property type="entry name" value="TRNA WYBUTOSINE-SYNTHESIZING PROTEIN 3"/>
    <property type="match status" value="1"/>
</dbReference>
<feature type="domain" description="tRNA wybutosine-synthesizing protein" evidence="8">
    <location>
        <begin position="3"/>
        <end position="185"/>
    </location>
</feature>
<keyword evidence="3 7" id="KW-0808">Transferase</keyword>
<dbReference type="AlphaFoldDB" id="D3TAC6"/>
<dbReference type="NCBIfam" id="NF047731">
    <property type="entry name" value="tRNAMtaseTaw3"/>
    <property type="match status" value="1"/>
</dbReference>
<dbReference type="FunFam" id="3.30.1960.10:FF:000010">
    <property type="entry name" value="tRNA(Phe) 7-((3-amino-3-carboxypropyl)-4-demethylwyosine(37)-N(4))-methyltransferase 1"/>
    <property type="match status" value="1"/>
</dbReference>
<keyword evidence="5 7" id="KW-0819">tRNA processing</keyword>
<dbReference type="RefSeq" id="WP_012997375.1">
    <property type="nucleotide sequence ID" value="NC_013926.1"/>
</dbReference>
<evidence type="ECO:0000256" key="7">
    <source>
        <dbReference type="HAMAP-Rule" id="MF_00266"/>
    </source>
</evidence>
<evidence type="ECO:0000256" key="4">
    <source>
        <dbReference type="ARBA" id="ARBA00022691"/>
    </source>
</evidence>
<name>D3TAC6_ACIB4</name>
<dbReference type="GO" id="GO:0030488">
    <property type="term" value="P:tRNA methylation"/>
    <property type="evidence" value="ECO:0007669"/>
    <property type="project" value="InterPro"/>
</dbReference>
<gene>
    <name evidence="7" type="primary">taw3</name>
    <name evidence="9" type="ordered locus">Aboo_1247</name>
</gene>
<dbReference type="Proteomes" id="UP000001400">
    <property type="component" value="Chromosome"/>
</dbReference>
<dbReference type="SUPFAM" id="SSF111278">
    <property type="entry name" value="SSo0622-like"/>
    <property type="match status" value="1"/>
</dbReference>
<accession>D3TAC6</accession>
<keyword evidence="2 7" id="KW-0489">Methyltransferase</keyword>
<evidence type="ECO:0000259" key="8">
    <source>
        <dbReference type="Pfam" id="PF02676"/>
    </source>
</evidence>
<evidence type="ECO:0000256" key="1">
    <source>
        <dbReference type="ARBA" id="ARBA00008569"/>
    </source>
</evidence>
<dbReference type="HOGENOM" id="CLU_047426_2_0_2"/>
<evidence type="ECO:0000256" key="3">
    <source>
        <dbReference type="ARBA" id="ARBA00022679"/>
    </source>
</evidence>
<organism evidence="9 10">
    <name type="scientific">Aciduliprofundum boonei (strain DSM 19572 / T469)</name>
    <dbReference type="NCBI Taxonomy" id="439481"/>
    <lineage>
        <taxon>Archaea</taxon>
        <taxon>Methanobacteriati</taxon>
        <taxon>Thermoplasmatota</taxon>
        <taxon>DHVE2 group</taxon>
        <taxon>Candidatus Aciduliprofundum</taxon>
    </lineage>
</organism>
<dbReference type="GO" id="GO:0031591">
    <property type="term" value="P:wybutosine biosynthetic process"/>
    <property type="evidence" value="ECO:0007669"/>
    <property type="project" value="InterPro"/>
</dbReference>
<evidence type="ECO:0000313" key="9">
    <source>
        <dbReference type="EMBL" id="ADD09055.1"/>
    </source>
</evidence>
<dbReference type="InterPro" id="IPR036602">
    <property type="entry name" value="tRNA_yW-synthesising-like_sf"/>
</dbReference>
<dbReference type="InterPro" id="IPR003827">
    <property type="entry name" value="tRNA_yW-synthesising"/>
</dbReference>
<comment type="catalytic activity">
    <reaction evidence="7">
        <text>4-demethyl-7-[(3S)-3-amino-3-carboxypropyl]wyosine(37) in tRNA(Phe) + S-adenosyl-L-methionine = 7-[(3S)-3-amino-3-carboxypropyl]wyosine(37) in tRNA(Phe) + S-adenosyl-L-homocysteine + H(+)</text>
        <dbReference type="Rhea" id="RHEA:36635"/>
        <dbReference type="Rhea" id="RHEA-COMP:10378"/>
        <dbReference type="Rhea" id="RHEA-COMP:10379"/>
        <dbReference type="ChEBI" id="CHEBI:15378"/>
        <dbReference type="ChEBI" id="CHEBI:57856"/>
        <dbReference type="ChEBI" id="CHEBI:59789"/>
        <dbReference type="ChEBI" id="CHEBI:73543"/>
        <dbReference type="ChEBI" id="CHEBI:73550"/>
        <dbReference type="EC" id="2.1.1.282"/>
    </reaction>
</comment>
<dbReference type="HAMAP" id="MF_00266">
    <property type="entry name" value="TYW3_archaea"/>
    <property type="match status" value="1"/>
</dbReference>
<dbReference type="Pfam" id="PF02676">
    <property type="entry name" value="TYW3"/>
    <property type="match status" value="1"/>
</dbReference>
<dbReference type="GO" id="GO:0008175">
    <property type="term" value="F:tRNA methyltransferase activity"/>
    <property type="evidence" value="ECO:0007669"/>
    <property type="project" value="InterPro"/>
</dbReference>
<comment type="similarity">
    <text evidence="1 7">Belongs to the TYW3 family.</text>
</comment>
<keyword evidence="10" id="KW-1185">Reference proteome</keyword>
<evidence type="ECO:0000256" key="5">
    <source>
        <dbReference type="ARBA" id="ARBA00022694"/>
    </source>
</evidence>
<evidence type="ECO:0000256" key="6">
    <source>
        <dbReference type="ARBA" id="ARBA00030554"/>
    </source>
</evidence>
<dbReference type="NCBIfam" id="NF003267">
    <property type="entry name" value="PRK04235.1-6"/>
    <property type="match status" value="1"/>
</dbReference>
<comment type="function">
    <text evidence="7">S-adenosyl-L-methionine-dependent methyltransferase that acts as a component of the wyosine derivatives biosynthesis pathway. Probably methylates N-4 position of wybutosine-86 to produce wybutosine-72.</text>
</comment>
<evidence type="ECO:0000256" key="2">
    <source>
        <dbReference type="ARBA" id="ARBA00022603"/>
    </source>
</evidence>
<dbReference type="Gene3D" id="3.30.1960.10">
    <property type="entry name" value="tRNA wybutosine-synthesizing-like"/>
    <property type="match status" value="1"/>
</dbReference>
<keyword evidence="4 7" id="KW-0949">S-adenosyl-L-methionine</keyword>
<evidence type="ECO:0000313" key="10">
    <source>
        <dbReference type="Proteomes" id="UP000001400"/>
    </source>
</evidence>
<reference evidence="9" key="1">
    <citation type="submission" date="2010-02" db="EMBL/GenBank/DDBJ databases">
        <title>Complete sequence of Aciduliprofundum boonei T469.</title>
        <authorList>
            <consortium name="US DOE Joint Genome Institute"/>
            <person name="Lucas S."/>
            <person name="Copeland A."/>
            <person name="Lapidus A."/>
            <person name="Cheng J.-F."/>
            <person name="Bruce D."/>
            <person name="Goodwin L."/>
            <person name="Pitluck S."/>
            <person name="Saunders E."/>
            <person name="Detter J.C."/>
            <person name="Han C."/>
            <person name="Tapia R."/>
            <person name="Land M."/>
            <person name="Hauser L."/>
            <person name="Kyrpides N."/>
            <person name="Mikhailova N."/>
            <person name="Flores G."/>
            <person name="Reysenbach A.-L."/>
            <person name="Woyke T."/>
        </authorList>
    </citation>
    <scope>NUCLEOTIDE SEQUENCE</scope>
    <source>
        <strain evidence="9">T469</strain>
    </source>
</reference>
<dbReference type="KEGG" id="abi:Aboo_1247"/>
<dbReference type="InterPro" id="IPR022908">
    <property type="entry name" value="Taw3"/>
</dbReference>
<proteinExistence type="inferred from homology"/>
<dbReference type="PANTHER" id="PTHR48418">
    <property type="entry name" value="TRNA WYBUTOSINE-SYNTHESIZING PROTEIN 3"/>
    <property type="match status" value="1"/>
</dbReference>